<dbReference type="VEuPathDB" id="FungiDB:BLGHR1_16938"/>
<organism evidence="1 2">
    <name type="scientific">Blumeria hordei</name>
    <name type="common">Barley powdery mildew</name>
    <name type="synonym">Blumeria graminis f. sp. hordei</name>
    <dbReference type="NCBI Taxonomy" id="2867405"/>
    <lineage>
        <taxon>Eukaryota</taxon>
        <taxon>Fungi</taxon>
        <taxon>Dikarya</taxon>
        <taxon>Ascomycota</taxon>
        <taxon>Pezizomycotina</taxon>
        <taxon>Leotiomycetes</taxon>
        <taxon>Erysiphales</taxon>
        <taxon>Erysiphaceae</taxon>
        <taxon>Blumeria</taxon>
    </lineage>
</organism>
<dbReference type="AlphaFoldDB" id="A0A383V2V3"/>
<gene>
    <name evidence="1" type="ORF">BLGHR1_16938</name>
</gene>
<dbReference type="EMBL" id="UNSH01000086">
    <property type="protein sequence ID" value="SZF06135.1"/>
    <property type="molecule type" value="Genomic_DNA"/>
</dbReference>
<accession>A0A383V2V3</accession>
<name>A0A383V2V3_BLUHO</name>
<evidence type="ECO:0000313" key="1">
    <source>
        <dbReference type="EMBL" id="SZF06135.1"/>
    </source>
</evidence>
<protein>
    <submittedName>
        <fullName evidence="1">Uncharacterized protein</fullName>
    </submittedName>
</protein>
<proteinExistence type="predicted"/>
<dbReference type="Proteomes" id="UP000275772">
    <property type="component" value="Unassembled WGS sequence"/>
</dbReference>
<reference evidence="1 2" key="1">
    <citation type="submission" date="2017-11" db="EMBL/GenBank/DDBJ databases">
        <authorList>
            <person name="Kracher B."/>
        </authorList>
    </citation>
    <scope>NUCLEOTIDE SEQUENCE [LARGE SCALE GENOMIC DNA]</scope>
    <source>
        <strain evidence="1 2">RACE1</strain>
    </source>
</reference>
<evidence type="ECO:0000313" key="2">
    <source>
        <dbReference type="Proteomes" id="UP000275772"/>
    </source>
</evidence>
<sequence length="124" mass="14183">MNKAIFNINSSRMIITLIRKSTTPISSKNPPYYLSGCKITTIKLKISKWNSEIFKQVVTTVIGIEFIKSILIRIQFLPSNSINGKTNTKHTSISAKINNLSSSRTKLRQVLPKWNGFPEFYFTR</sequence>